<gene>
    <name evidence="8" type="primary">LOC114241770</name>
</gene>
<dbReference type="GeneID" id="114241770"/>
<sequence>MRVAFLLLCLCEIYHGALDTGYPDGLMANCPGMNKSTIISEKTKRTLSLVIAYPSDNMFGYSETRCKLSAKGAACAAKYFDFKKRKTQIIVSGYMDTTFSPLARSIITMYINLGRNVAMLDTFPILLRPYPIAARITKPLGELLGEFLAALNLHGLSHKHLEIVGGSLGAHIGYYASVKYYELTSRKPARLTGLDPAGPCYRNMNPKDRFNAEGAVKVDALHTNIDGFGIADPIAQIDFYANGGEFQPALAGDFIMPCFQLCSHVRAAMYWILAYTNPDKFLAVRCDSVADVRHGNCYDGNITSNVLGPRTEFNEPGIYYLPTKEVSPYYLGKEGLKKSMYGVNAYLLKPAPDIDMII</sequence>
<evidence type="ECO:0000256" key="2">
    <source>
        <dbReference type="ARBA" id="ARBA00010701"/>
    </source>
</evidence>
<evidence type="ECO:0000256" key="4">
    <source>
        <dbReference type="RuleBase" id="RU004262"/>
    </source>
</evidence>
<dbReference type="Pfam" id="PF00151">
    <property type="entry name" value="Lipase"/>
    <property type="match status" value="1"/>
</dbReference>
<feature type="signal peptide" evidence="5">
    <location>
        <begin position="1"/>
        <end position="19"/>
    </location>
</feature>
<evidence type="ECO:0000313" key="7">
    <source>
        <dbReference type="Proteomes" id="UP000504629"/>
    </source>
</evidence>
<proteinExistence type="inferred from homology"/>
<dbReference type="Proteomes" id="UP000504629">
    <property type="component" value="Unplaced"/>
</dbReference>
<dbReference type="GO" id="GO:0016042">
    <property type="term" value="P:lipid catabolic process"/>
    <property type="evidence" value="ECO:0007669"/>
    <property type="project" value="TreeGrafter"/>
</dbReference>
<evidence type="ECO:0000259" key="6">
    <source>
        <dbReference type="Pfam" id="PF00151"/>
    </source>
</evidence>
<dbReference type="PANTHER" id="PTHR11610:SF173">
    <property type="entry name" value="LIPASE DOMAIN-CONTAINING PROTEIN-RELATED"/>
    <property type="match status" value="1"/>
</dbReference>
<organism evidence="7 8">
    <name type="scientific">Bombyx mandarina</name>
    <name type="common">Wild silk moth</name>
    <name type="synonym">Wild silkworm</name>
    <dbReference type="NCBI Taxonomy" id="7092"/>
    <lineage>
        <taxon>Eukaryota</taxon>
        <taxon>Metazoa</taxon>
        <taxon>Ecdysozoa</taxon>
        <taxon>Arthropoda</taxon>
        <taxon>Hexapoda</taxon>
        <taxon>Insecta</taxon>
        <taxon>Pterygota</taxon>
        <taxon>Neoptera</taxon>
        <taxon>Endopterygota</taxon>
        <taxon>Lepidoptera</taxon>
        <taxon>Glossata</taxon>
        <taxon>Ditrysia</taxon>
        <taxon>Bombycoidea</taxon>
        <taxon>Bombycidae</taxon>
        <taxon>Bombycinae</taxon>
        <taxon>Bombyx</taxon>
    </lineage>
</organism>
<keyword evidence="3" id="KW-0964">Secreted</keyword>
<dbReference type="GO" id="GO:0017171">
    <property type="term" value="F:serine hydrolase activity"/>
    <property type="evidence" value="ECO:0007669"/>
    <property type="project" value="TreeGrafter"/>
</dbReference>
<evidence type="ECO:0000313" key="8">
    <source>
        <dbReference type="RefSeq" id="XP_028028529.1"/>
    </source>
</evidence>
<reference evidence="8" key="1">
    <citation type="submission" date="2025-08" db="UniProtKB">
        <authorList>
            <consortium name="RefSeq"/>
        </authorList>
    </citation>
    <scope>IDENTIFICATION</scope>
    <source>
        <tissue evidence="8">Silk gland</tissue>
    </source>
</reference>
<evidence type="ECO:0000256" key="5">
    <source>
        <dbReference type="SAM" id="SignalP"/>
    </source>
</evidence>
<keyword evidence="5" id="KW-0732">Signal</keyword>
<dbReference type="InterPro" id="IPR013818">
    <property type="entry name" value="Lipase"/>
</dbReference>
<dbReference type="OrthoDB" id="199913at2759"/>
<feature type="chain" id="PRO_5026717311" evidence="5">
    <location>
        <begin position="20"/>
        <end position="358"/>
    </location>
</feature>
<evidence type="ECO:0000256" key="1">
    <source>
        <dbReference type="ARBA" id="ARBA00004613"/>
    </source>
</evidence>
<dbReference type="AlphaFoldDB" id="A0A6J2JJB0"/>
<dbReference type="GO" id="GO:0016298">
    <property type="term" value="F:lipase activity"/>
    <property type="evidence" value="ECO:0007669"/>
    <property type="project" value="InterPro"/>
</dbReference>
<feature type="domain" description="Lipase" evidence="6">
    <location>
        <begin position="83"/>
        <end position="329"/>
    </location>
</feature>
<dbReference type="GO" id="GO:0005615">
    <property type="term" value="C:extracellular space"/>
    <property type="evidence" value="ECO:0007669"/>
    <property type="project" value="TreeGrafter"/>
</dbReference>
<accession>A0A6J2JJB0</accession>
<dbReference type="PANTHER" id="PTHR11610">
    <property type="entry name" value="LIPASE"/>
    <property type="match status" value="1"/>
</dbReference>
<dbReference type="KEGG" id="bman:114241770"/>
<dbReference type="InterPro" id="IPR000734">
    <property type="entry name" value="TAG_lipase"/>
</dbReference>
<comment type="similarity">
    <text evidence="2 4">Belongs to the AB hydrolase superfamily. Lipase family.</text>
</comment>
<dbReference type="Gene3D" id="3.40.50.1820">
    <property type="entry name" value="alpha/beta hydrolase"/>
    <property type="match status" value="1"/>
</dbReference>
<name>A0A6J2JJB0_BOMMA</name>
<keyword evidence="7" id="KW-1185">Reference proteome</keyword>
<comment type="subcellular location">
    <subcellularLocation>
        <location evidence="1">Secreted</location>
    </subcellularLocation>
</comment>
<dbReference type="SUPFAM" id="SSF53474">
    <property type="entry name" value="alpha/beta-Hydrolases"/>
    <property type="match status" value="1"/>
</dbReference>
<dbReference type="RefSeq" id="XP_028028529.1">
    <property type="nucleotide sequence ID" value="XM_028172728.1"/>
</dbReference>
<evidence type="ECO:0000256" key="3">
    <source>
        <dbReference type="ARBA" id="ARBA00022525"/>
    </source>
</evidence>
<protein>
    <submittedName>
        <fullName evidence="8">Lipase member H-B-like</fullName>
    </submittedName>
</protein>
<dbReference type="InterPro" id="IPR029058">
    <property type="entry name" value="AB_hydrolase_fold"/>
</dbReference>